<proteinExistence type="predicted"/>
<dbReference type="EMBL" id="CP045226">
    <property type="protein sequence ID" value="QFS44551.1"/>
    <property type="molecule type" value="Genomic_DNA"/>
</dbReference>
<reference evidence="1 2" key="1">
    <citation type="submission" date="2019-10" db="EMBL/GenBank/DDBJ databases">
        <title>Genomic and transcriptomic insights into the perfect genentic adaptation of a filamentous nitrogen-fixing cyanobacterium to rice fields.</title>
        <authorList>
            <person name="Chen Z."/>
        </authorList>
    </citation>
    <scope>NUCLEOTIDE SEQUENCE [LARGE SCALE GENOMIC DNA]</scope>
    <source>
        <strain evidence="1">CCNUC1</strain>
    </source>
</reference>
<gene>
    <name evidence="1" type="ORF">GXM_02026</name>
</gene>
<dbReference type="AlphaFoldDB" id="A0A5P8VW17"/>
<dbReference type="KEGG" id="nsh:GXM_02026"/>
<organism evidence="1 2">
    <name type="scientific">Nostoc sphaeroides CCNUC1</name>
    <dbReference type="NCBI Taxonomy" id="2653204"/>
    <lineage>
        <taxon>Bacteria</taxon>
        <taxon>Bacillati</taxon>
        <taxon>Cyanobacteriota</taxon>
        <taxon>Cyanophyceae</taxon>
        <taxon>Nostocales</taxon>
        <taxon>Nostocaceae</taxon>
        <taxon>Nostoc</taxon>
    </lineage>
</organism>
<evidence type="ECO:0000313" key="2">
    <source>
        <dbReference type="Proteomes" id="UP000326678"/>
    </source>
</evidence>
<name>A0A5P8VW17_9NOSO</name>
<protein>
    <submittedName>
        <fullName evidence="1">Uncharacterized protein</fullName>
    </submittedName>
</protein>
<dbReference type="Proteomes" id="UP000326678">
    <property type="component" value="Chromosome Gxm1"/>
</dbReference>
<keyword evidence="2" id="KW-1185">Reference proteome</keyword>
<accession>A0A5P8VW17</accession>
<evidence type="ECO:0000313" key="1">
    <source>
        <dbReference type="EMBL" id="QFS44551.1"/>
    </source>
</evidence>
<sequence length="73" mass="8453">MRQAVLEQGEKWRLALSFCLPCLPCFPCLPCLSEQYCFLWGQYGSVKPKDAINRRQDKGLIIVQTAIYRVFVI</sequence>